<dbReference type="Pfam" id="PF13499">
    <property type="entry name" value="EF-hand_7"/>
    <property type="match status" value="1"/>
</dbReference>
<evidence type="ECO:0000313" key="8">
    <source>
        <dbReference type="Proteomes" id="UP000614350"/>
    </source>
</evidence>
<dbReference type="EMBL" id="JACSEA010000021">
    <property type="protein sequence ID" value="KAF7380716.1"/>
    <property type="molecule type" value="Genomic_DNA"/>
</dbReference>
<accession>A0A834J816</accession>
<organism evidence="7 8">
    <name type="scientific">Vespula vulgaris</name>
    <name type="common">Yellow jacket</name>
    <name type="synonym">Wasp</name>
    <dbReference type="NCBI Taxonomy" id="7454"/>
    <lineage>
        <taxon>Eukaryota</taxon>
        <taxon>Metazoa</taxon>
        <taxon>Ecdysozoa</taxon>
        <taxon>Arthropoda</taxon>
        <taxon>Hexapoda</taxon>
        <taxon>Insecta</taxon>
        <taxon>Pterygota</taxon>
        <taxon>Neoptera</taxon>
        <taxon>Endopterygota</taxon>
        <taxon>Hymenoptera</taxon>
        <taxon>Apocrita</taxon>
        <taxon>Aculeata</taxon>
        <taxon>Vespoidea</taxon>
        <taxon>Vespidae</taxon>
        <taxon>Vespinae</taxon>
        <taxon>Vespula</taxon>
    </lineage>
</organism>
<keyword evidence="5" id="KW-0106">Calcium</keyword>
<dbReference type="PROSITE" id="PS00018">
    <property type="entry name" value="EF_HAND_1"/>
    <property type="match status" value="2"/>
</dbReference>
<name>A0A834J816_VESVU</name>
<evidence type="ECO:0000313" key="7">
    <source>
        <dbReference type="EMBL" id="KAF7380716.1"/>
    </source>
</evidence>
<dbReference type="Pfam" id="PF13202">
    <property type="entry name" value="EF-hand_5"/>
    <property type="match status" value="1"/>
</dbReference>
<dbReference type="Proteomes" id="UP000614350">
    <property type="component" value="Unassembled WGS sequence"/>
</dbReference>
<dbReference type="InterPro" id="IPR011992">
    <property type="entry name" value="EF-hand-dom_pair"/>
</dbReference>
<dbReference type="PANTHER" id="PTHR46212:SF3">
    <property type="entry name" value="GH27120P"/>
    <property type="match status" value="1"/>
</dbReference>
<dbReference type="Gene3D" id="1.10.238.10">
    <property type="entry name" value="EF-hand"/>
    <property type="match status" value="1"/>
</dbReference>
<dbReference type="GO" id="GO:0005509">
    <property type="term" value="F:calcium ion binding"/>
    <property type="evidence" value="ECO:0007669"/>
    <property type="project" value="InterPro"/>
</dbReference>
<dbReference type="GO" id="GO:0048306">
    <property type="term" value="F:calcium-dependent protein binding"/>
    <property type="evidence" value="ECO:0007669"/>
    <property type="project" value="UniProtKB-ARBA"/>
</dbReference>
<protein>
    <recommendedName>
        <fullName evidence="6">EF-hand domain-containing protein</fullName>
    </recommendedName>
</protein>
<dbReference type="GO" id="GO:0005737">
    <property type="term" value="C:cytoplasm"/>
    <property type="evidence" value="ECO:0007669"/>
    <property type="project" value="UniProtKB-SubCell"/>
</dbReference>
<dbReference type="SUPFAM" id="SSF47473">
    <property type="entry name" value="EF-hand"/>
    <property type="match status" value="1"/>
</dbReference>
<keyword evidence="8" id="KW-1185">Reference proteome</keyword>
<dbReference type="InterPro" id="IPR018247">
    <property type="entry name" value="EF_Hand_1_Ca_BS"/>
</dbReference>
<keyword evidence="2" id="KW-0963">Cytoplasm</keyword>
<gene>
    <name evidence="7" type="ORF">HZH66_014092</name>
</gene>
<comment type="subcellular location">
    <subcellularLocation>
        <location evidence="1">Cytoplasm</location>
    </subcellularLocation>
</comment>
<evidence type="ECO:0000256" key="2">
    <source>
        <dbReference type="ARBA" id="ARBA00022490"/>
    </source>
</evidence>
<evidence type="ECO:0000259" key="6">
    <source>
        <dbReference type="PROSITE" id="PS50222"/>
    </source>
</evidence>
<evidence type="ECO:0000256" key="3">
    <source>
        <dbReference type="ARBA" id="ARBA00022723"/>
    </source>
</evidence>
<dbReference type="InterPro" id="IPR051426">
    <property type="entry name" value="Peflin/Sorcin_CaBP"/>
</dbReference>
<keyword evidence="4" id="KW-0677">Repeat</keyword>
<feature type="domain" description="EF-hand" evidence="6">
    <location>
        <begin position="74"/>
        <end position="109"/>
    </location>
</feature>
<dbReference type="InterPro" id="IPR002048">
    <property type="entry name" value="EF_hand_dom"/>
</dbReference>
<reference evidence="7" key="1">
    <citation type="journal article" date="2020" name="G3 (Bethesda)">
        <title>High-Quality Assemblies for Three Invasive Social Wasps from the &lt;i&gt;Vespula&lt;/i&gt; Genus.</title>
        <authorList>
            <person name="Harrop T.W.R."/>
            <person name="Guhlin J."/>
            <person name="McLaughlin G.M."/>
            <person name="Permina E."/>
            <person name="Stockwell P."/>
            <person name="Gilligan J."/>
            <person name="Le Lec M.F."/>
            <person name="Gruber M.A.M."/>
            <person name="Quinn O."/>
            <person name="Lovegrove M."/>
            <person name="Duncan E.J."/>
            <person name="Remnant E.J."/>
            <person name="Van Eeckhoven J."/>
            <person name="Graham B."/>
            <person name="Knapp R.A."/>
            <person name="Langford K.W."/>
            <person name="Kronenberg Z."/>
            <person name="Press M.O."/>
            <person name="Eacker S.M."/>
            <person name="Wilson-Rankin E.E."/>
            <person name="Purcell J."/>
            <person name="Lester P.J."/>
            <person name="Dearden P.K."/>
        </authorList>
    </citation>
    <scope>NUCLEOTIDE SEQUENCE</scope>
    <source>
        <strain evidence="7">Marl-1</strain>
    </source>
</reference>
<dbReference type="PROSITE" id="PS50222">
    <property type="entry name" value="EF_HAND_2"/>
    <property type="match status" value="2"/>
</dbReference>
<keyword evidence="3" id="KW-0479">Metal-binding</keyword>
<comment type="caution">
    <text evidence="7">The sequence shown here is derived from an EMBL/GenBank/DDBJ whole genome shotgun (WGS) entry which is preliminary data.</text>
</comment>
<feature type="domain" description="EF-hand" evidence="6">
    <location>
        <begin position="19"/>
        <end position="42"/>
    </location>
</feature>
<sequence length="314" mass="35466">MKAVINKHMTVIIVYQVIFDKDGSGRITATELQAALANGKGGTFSESACKLMINMFGHKQNGTIDVVEFQDVFKYINSWIDFLRSIDLDNSGSIQENELNEVLIKMGYKVSPKFVQFLMQKCDPGNCQSMSVDQFIVFCIQLDKFTDPIKYESDPQNHVSMSIWTKQARKRIQEYARLWRARHILDAISFINELFVDSSEVEILSLVNVIARRLKFLGVPDSSENKQCDVSNSDKKLFLLNQGHSGIYHCCTFCSSGGKKDVVCACEGRMPGGYRGCGHGHVGHPGSNHWSCCGSLLRDGRCLITRRYKYQFLL</sequence>
<evidence type="ECO:0000256" key="5">
    <source>
        <dbReference type="ARBA" id="ARBA00022837"/>
    </source>
</evidence>
<proteinExistence type="predicted"/>
<dbReference type="AlphaFoldDB" id="A0A834J816"/>
<evidence type="ECO:0000256" key="4">
    <source>
        <dbReference type="ARBA" id="ARBA00022737"/>
    </source>
</evidence>
<evidence type="ECO:0000256" key="1">
    <source>
        <dbReference type="ARBA" id="ARBA00004496"/>
    </source>
</evidence>
<dbReference type="PANTHER" id="PTHR46212">
    <property type="entry name" value="PEFLIN"/>
    <property type="match status" value="1"/>
</dbReference>